<dbReference type="EMBL" id="CCAG010000397">
    <property type="status" value="NOT_ANNOTATED_CDS"/>
    <property type="molecule type" value="Genomic_DNA"/>
</dbReference>
<dbReference type="EnsemblMetazoa" id="GMOY014159.R1316">
    <property type="protein sequence ID" value="GMOY014159.P1316"/>
    <property type="gene ID" value="GMOY014159"/>
</dbReference>
<evidence type="ECO:0000313" key="2">
    <source>
        <dbReference type="Proteomes" id="UP000092444"/>
    </source>
</evidence>
<name>A0ABK9NGI7_GLOMM</name>
<protein>
    <submittedName>
        <fullName evidence="1">Uncharacterized protein</fullName>
    </submittedName>
</protein>
<reference evidence="1" key="1">
    <citation type="submission" date="2025-05" db="UniProtKB">
        <authorList>
            <consortium name="EnsemblMetazoa"/>
        </authorList>
    </citation>
    <scope>IDENTIFICATION</scope>
    <source>
        <strain evidence="1">Yale</strain>
    </source>
</reference>
<sequence>MIPISKIPYVIKVEHVVTYYLFIKPRTKMIASFLRCTKNICPVISVCLS</sequence>
<evidence type="ECO:0000313" key="1">
    <source>
        <dbReference type="EnsemblMetazoa" id="GMOY014159.P1316"/>
    </source>
</evidence>
<dbReference type="Proteomes" id="UP000092444">
    <property type="component" value="Unassembled WGS sequence"/>
</dbReference>
<accession>A0ABK9NGI7</accession>
<keyword evidence="2" id="KW-1185">Reference proteome</keyword>
<proteinExistence type="predicted"/>
<organism evidence="1 2">
    <name type="scientific">Glossina morsitans morsitans</name>
    <name type="common">Savannah tsetse fly</name>
    <dbReference type="NCBI Taxonomy" id="37546"/>
    <lineage>
        <taxon>Eukaryota</taxon>
        <taxon>Metazoa</taxon>
        <taxon>Ecdysozoa</taxon>
        <taxon>Arthropoda</taxon>
        <taxon>Hexapoda</taxon>
        <taxon>Insecta</taxon>
        <taxon>Pterygota</taxon>
        <taxon>Neoptera</taxon>
        <taxon>Endopterygota</taxon>
        <taxon>Diptera</taxon>
        <taxon>Brachycera</taxon>
        <taxon>Muscomorpha</taxon>
        <taxon>Hippoboscoidea</taxon>
        <taxon>Glossinidae</taxon>
        <taxon>Glossina</taxon>
    </lineage>
</organism>